<dbReference type="RefSeq" id="WP_369710926.1">
    <property type="nucleotide sequence ID" value="NZ_CP165644.1"/>
</dbReference>
<name>A0AB39VG12_9FUSO</name>
<reference evidence="2" key="1">
    <citation type="submission" date="2024-07" db="EMBL/GenBank/DDBJ databases">
        <authorList>
            <person name="Li X.-J."/>
            <person name="Wang X."/>
        </authorList>
    </citation>
    <scope>NUCLEOTIDE SEQUENCE</scope>
    <source>
        <strain evidence="2">HSP-334</strain>
    </source>
</reference>
<feature type="chain" id="PRO_5044241676" description="DUF5105 domain-containing protein" evidence="1">
    <location>
        <begin position="19"/>
        <end position="220"/>
    </location>
</feature>
<proteinExistence type="predicted"/>
<organism evidence="2">
    <name type="scientific">Leptotrichia rugosa</name>
    <dbReference type="NCBI Taxonomy" id="3239302"/>
    <lineage>
        <taxon>Bacteria</taxon>
        <taxon>Fusobacteriati</taxon>
        <taxon>Fusobacteriota</taxon>
        <taxon>Fusobacteriia</taxon>
        <taxon>Fusobacteriales</taxon>
        <taxon>Leptotrichiaceae</taxon>
        <taxon>Leptotrichia</taxon>
    </lineage>
</organism>
<evidence type="ECO:0008006" key="3">
    <source>
        <dbReference type="Google" id="ProtNLM"/>
    </source>
</evidence>
<keyword evidence="1" id="KW-0732">Signal</keyword>
<gene>
    <name evidence="2" type="ORF">AB8B22_09485</name>
</gene>
<sequence>MKKLLTFLLLTLSIQLFSDNYKVIQKKGVTLSQQELDKNNKEIEIAAKRDYNLILQGASIGTKSMLSRMMNQQFQASKNNNQILKNYQKKIEKFSSDMIDYMLNNNKIEVEKIRYVKNDVVEVTLNIKMPDVAGSYKKIFELMTNEDFISKKELKNLSEDEIFDKITTKMFETVKKTLEQTQEYSSSKATIYLEKDNGKWGVAELEEKLENYRQMYKISK</sequence>
<dbReference type="EMBL" id="CP165644">
    <property type="protein sequence ID" value="XDU66625.1"/>
    <property type="molecule type" value="Genomic_DNA"/>
</dbReference>
<feature type="signal peptide" evidence="1">
    <location>
        <begin position="1"/>
        <end position="18"/>
    </location>
</feature>
<dbReference type="AlphaFoldDB" id="A0AB39VG12"/>
<dbReference type="KEGG" id="lrug:AB8B22_09485"/>
<accession>A0AB39VG12</accession>
<evidence type="ECO:0000313" key="2">
    <source>
        <dbReference type="EMBL" id="XDU66625.1"/>
    </source>
</evidence>
<evidence type="ECO:0000256" key="1">
    <source>
        <dbReference type="SAM" id="SignalP"/>
    </source>
</evidence>
<protein>
    <recommendedName>
        <fullName evidence="3">DUF5105 domain-containing protein</fullName>
    </recommendedName>
</protein>